<dbReference type="EMBL" id="SLWB01000008">
    <property type="protein sequence ID" value="TCN66764.1"/>
    <property type="molecule type" value="Genomic_DNA"/>
</dbReference>
<organism evidence="11 12">
    <name type="scientific">Acetobacteroides hydrogenigenes</name>
    <dbReference type="NCBI Taxonomy" id="979970"/>
    <lineage>
        <taxon>Bacteria</taxon>
        <taxon>Pseudomonadati</taxon>
        <taxon>Bacteroidota</taxon>
        <taxon>Bacteroidia</taxon>
        <taxon>Bacteroidales</taxon>
        <taxon>Rikenellaceae</taxon>
        <taxon>Acetobacteroides</taxon>
    </lineage>
</organism>
<dbReference type="RefSeq" id="WP_131839452.1">
    <property type="nucleotide sequence ID" value="NZ_SLWB01000008.1"/>
</dbReference>
<keyword evidence="4" id="KW-0479">Metal-binding</keyword>
<comment type="catalytic activity">
    <reaction evidence="7">
        <text>adenosine + H2O + H(+) = inosine + NH4(+)</text>
        <dbReference type="Rhea" id="RHEA:24408"/>
        <dbReference type="ChEBI" id="CHEBI:15377"/>
        <dbReference type="ChEBI" id="CHEBI:15378"/>
        <dbReference type="ChEBI" id="CHEBI:16335"/>
        <dbReference type="ChEBI" id="CHEBI:17596"/>
        <dbReference type="ChEBI" id="CHEBI:28938"/>
        <dbReference type="EC" id="3.5.4.4"/>
    </reaction>
    <physiologicalReaction direction="left-to-right" evidence="7">
        <dbReference type="Rhea" id="RHEA:24409"/>
    </physiologicalReaction>
</comment>
<comment type="catalytic activity">
    <reaction evidence="8">
        <text>adenosine + phosphate = alpha-D-ribose 1-phosphate + adenine</text>
        <dbReference type="Rhea" id="RHEA:27642"/>
        <dbReference type="ChEBI" id="CHEBI:16335"/>
        <dbReference type="ChEBI" id="CHEBI:16708"/>
        <dbReference type="ChEBI" id="CHEBI:43474"/>
        <dbReference type="ChEBI" id="CHEBI:57720"/>
        <dbReference type="EC" id="2.4.2.1"/>
    </reaction>
    <physiologicalReaction direction="left-to-right" evidence="8">
        <dbReference type="Rhea" id="RHEA:27643"/>
    </physiologicalReaction>
</comment>
<keyword evidence="5" id="KW-0378">Hydrolase</keyword>
<dbReference type="CDD" id="cd16833">
    <property type="entry name" value="YfiH"/>
    <property type="match status" value="1"/>
</dbReference>
<evidence type="ECO:0000256" key="1">
    <source>
        <dbReference type="ARBA" id="ARBA00000553"/>
    </source>
</evidence>
<name>A0A4R2EK45_9BACT</name>
<dbReference type="InterPro" id="IPR003730">
    <property type="entry name" value="Cu_polyphenol_OxRdtase"/>
</dbReference>
<comment type="catalytic activity">
    <reaction evidence="9">
        <text>S-methyl-5'-thioadenosine + phosphate = 5-(methylsulfanyl)-alpha-D-ribose 1-phosphate + adenine</text>
        <dbReference type="Rhea" id="RHEA:11852"/>
        <dbReference type="ChEBI" id="CHEBI:16708"/>
        <dbReference type="ChEBI" id="CHEBI:17509"/>
        <dbReference type="ChEBI" id="CHEBI:43474"/>
        <dbReference type="ChEBI" id="CHEBI:58533"/>
        <dbReference type="EC" id="2.4.2.28"/>
    </reaction>
    <physiologicalReaction direction="left-to-right" evidence="9">
        <dbReference type="Rhea" id="RHEA:11853"/>
    </physiologicalReaction>
</comment>
<evidence type="ECO:0000256" key="3">
    <source>
        <dbReference type="ARBA" id="ARBA00022679"/>
    </source>
</evidence>
<evidence type="ECO:0000256" key="2">
    <source>
        <dbReference type="ARBA" id="ARBA00007353"/>
    </source>
</evidence>
<evidence type="ECO:0000313" key="11">
    <source>
        <dbReference type="EMBL" id="TCN66764.1"/>
    </source>
</evidence>
<evidence type="ECO:0000256" key="4">
    <source>
        <dbReference type="ARBA" id="ARBA00022723"/>
    </source>
</evidence>
<dbReference type="GO" id="GO:0005507">
    <property type="term" value="F:copper ion binding"/>
    <property type="evidence" value="ECO:0007669"/>
    <property type="project" value="TreeGrafter"/>
</dbReference>
<dbReference type="PANTHER" id="PTHR30616">
    <property type="entry name" value="UNCHARACTERIZED PROTEIN YFIH"/>
    <property type="match status" value="1"/>
</dbReference>
<keyword evidence="6" id="KW-0862">Zinc</keyword>
<dbReference type="PANTHER" id="PTHR30616:SF2">
    <property type="entry name" value="PURINE NUCLEOSIDE PHOSPHORYLASE LACC1"/>
    <property type="match status" value="1"/>
</dbReference>
<protein>
    <recommendedName>
        <fullName evidence="10">Purine nucleoside phosphorylase</fullName>
    </recommendedName>
</protein>
<dbReference type="Proteomes" id="UP000294830">
    <property type="component" value="Unassembled WGS sequence"/>
</dbReference>
<evidence type="ECO:0000256" key="7">
    <source>
        <dbReference type="ARBA" id="ARBA00047989"/>
    </source>
</evidence>
<keyword evidence="12" id="KW-1185">Reference proteome</keyword>
<dbReference type="AlphaFoldDB" id="A0A4R2EK45"/>
<comment type="catalytic activity">
    <reaction evidence="1">
        <text>inosine + phosphate = alpha-D-ribose 1-phosphate + hypoxanthine</text>
        <dbReference type="Rhea" id="RHEA:27646"/>
        <dbReference type="ChEBI" id="CHEBI:17368"/>
        <dbReference type="ChEBI" id="CHEBI:17596"/>
        <dbReference type="ChEBI" id="CHEBI:43474"/>
        <dbReference type="ChEBI" id="CHEBI:57720"/>
        <dbReference type="EC" id="2.4.2.1"/>
    </reaction>
    <physiologicalReaction direction="left-to-right" evidence="1">
        <dbReference type="Rhea" id="RHEA:27647"/>
    </physiologicalReaction>
</comment>
<comment type="caution">
    <text evidence="11">The sequence shown here is derived from an EMBL/GenBank/DDBJ whole genome shotgun (WGS) entry which is preliminary data.</text>
</comment>
<dbReference type="Gene3D" id="3.60.140.10">
    <property type="entry name" value="CNF1/YfiH-like putative cysteine hydrolases"/>
    <property type="match status" value="1"/>
</dbReference>
<dbReference type="Pfam" id="PF02578">
    <property type="entry name" value="Cu-oxidase_4"/>
    <property type="match status" value="1"/>
</dbReference>
<sequence>MIELTQAPLTLTFELFANRNDVLAFVTTRVGGESSDHLASCNIGISEFEPASTTISNRQRICTALNIDFEKMTFQSQAHSDSITVVDSNNAGAGNRIKTQSISNSDALITQTKGITLFAQAADCVPIILYDTKNKVAAAIHAGWRGTIKRIAQKTAQKMIAEFECNPQNIIAGIGPSIGRCCYEVGSEVVDAVSSSFPNSANLLISHNSKYHFDLWEANKEQLEETGIPIQNIEVAKICTKCNNTLFFSSRHDNGRTGRFGIGITII</sequence>
<dbReference type="OrthoDB" id="4279at2"/>
<keyword evidence="3" id="KW-0808">Transferase</keyword>
<gene>
    <name evidence="11" type="ORF">CLV25_108103</name>
</gene>
<dbReference type="GO" id="GO:0016787">
    <property type="term" value="F:hydrolase activity"/>
    <property type="evidence" value="ECO:0007669"/>
    <property type="project" value="UniProtKB-KW"/>
</dbReference>
<evidence type="ECO:0000256" key="5">
    <source>
        <dbReference type="ARBA" id="ARBA00022801"/>
    </source>
</evidence>
<dbReference type="NCBIfam" id="TIGR00726">
    <property type="entry name" value="peptidoglycan editing factor PgeF"/>
    <property type="match status" value="1"/>
</dbReference>
<evidence type="ECO:0000256" key="8">
    <source>
        <dbReference type="ARBA" id="ARBA00048968"/>
    </source>
</evidence>
<accession>A0A4R2EK45</accession>
<dbReference type="SUPFAM" id="SSF64438">
    <property type="entry name" value="CNF1/YfiH-like putative cysteine hydrolases"/>
    <property type="match status" value="1"/>
</dbReference>
<evidence type="ECO:0000256" key="10">
    <source>
        <dbReference type="RuleBase" id="RU361274"/>
    </source>
</evidence>
<dbReference type="InterPro" id="IPR011324">
    <property type="entry name" value="Cytotoxic_necrot_fac-like_cat"/>
</dbReference>
<dbReference type="InterPro" id="IPR038371">
    <property type="entry name" value="Cu_polyphenol_OxRdtase_sf"/>
</dbReference>
<evidence type="ECO:0000256" key="9">
    <source>
        <dbReference type="ARBA" id="ARBA00049893"/>
    </source>
</evidence>
<dbReference type="GO" id="GO:0017061">
    <property type="term" value="F:S-methyl-5-thioadenosine phosphorylase activity"/>
    <property type="evidence" value="ECO:0007669"/>
    <property type="project" value="UniProtKB-EC"/>
</dbReference>
<comment type="similarity">
    <text evidence="2 10">Belongs to the purine nucleoside phosphorylase YfiH/LACC1 family.</text>
</comment>
<evidence type="ECO:0000313" key="12">
    <source>
        <dbReference type="Proteomes" id="UP000294830"/>
    </source>
</evidence>
<evidence type="ECO:0000256" key="6">
    <source>
        <dbReference type="ARBA" id="ARBA00022833"/>
    </source>
</evidence>
<reference evidence="11 12" key="1">
    <citation type="submission" date="2019-03" db="EMBL/GenBank/DDBJ databases">
        <title>Genomic Encyclopedia of Archaeal and Bacterial Type Strains, Phase II (KMG-II): from individual species to whole genera.</title>
        <authorList>
            <person name="Goeker M."/>
        </authorList>
    </citation>
    <scope>NUCLEOTIDE SEQUENCE [LARGE SCALE GENOMIC DNA]</scope>
    <source>
        <strain evidence="11 12">RL-C</strain>
    </source>
</reference>
<proteinExistence type="inferred from homology"/>